<feature type="transmembrane region" description="Helical" evidence="4">
    <location>
        <begin position="148"/>
        <end position="168"/>
    </location>
</feature>
<evidence type="ECO:0000259" key="5">
    <source>
        <dbReference type="PROSITE" id="PS50110"/>
    </source>
</evidence>
<evidence type="ECO:0000256" key="1">
    <source>
        <dbReference type="ARBA" id="ARBA00022553"/>
    </source>
</evidence>
<dbReference type="InterPro" id="IPR011006">
    <property type="entry name" value="CheY-like_superfamily"/>
</dbReference>
<dbReference type="PANTHER" id="PTHR45339:SF1">
    <property type="entry name" value="HYBRID SIGNAL TRANSDUCTION HISTIDINE KINASE J"/>
    <property type="match status" value="1"/>
</dbReference>
<keyword evidence="1 3" id="KW-0597">Phosphoprotein</keyword>
<evidence type="ECO:0000313" key="7">
    <source>
        <dbReference type="Proteomes" id="UP000321764"/>
    </source>
</evidence>
<accession>A0A5C8Z861</accession>
<feature type="transmembrane region" description="Helical" evidence="4">
    <location>
        <begin position="122"/>
        <end position="142"/>
    </location>
</feature>
<dbReference type="PROSITE" id="PS50110">
    <property type="entry name" value="RESPONSE_REGULATORY"/>
    <property type="match status" value="1"/>
</dbReference>
<keyword evidence="7" id="KW-1185">Reference proteome</keyword>
<evidence type="ECO:0000256" key="4">
    <source>
        <dbReference type="SAM" id="Phobius"/>
    </source>
</evidence>
<dbReference type="Pfam" id="PF00072">
    <property type="entry name" value="Response_reg"/>
    <property type="match status" value="1"/>
</dbReference>
<gene>
    <name evidence="6" type="ORF">FME95_02775</name>
</gene>
<evidence type="ECO:0000256" key="2">
    <source>
        <dbReference type="ARBA" id="ARBA00023012"/>
    </source>
</evidence>
<feature type="modified residue" description="4-aspartylphosphate" evidence="3">
    <location>
        <position position="648"/>
    </location>
</feature>
<dbReference type="SUPFAM" id="SSF52172">
    <property type="entry name" value="CheY-like"/>
    <property type="match status" value="1"/>
</dbReference>
<dbReference type="AlphaFoldDB" id="A0A5C8Z861"/>
<feature type="domain" description="Response regulatory" evidence="5">
    <location>
        <begin position="599"/>
        <end position="717"/>
    </location>
</feature>
<feature type="transmembrane region" description="Helical" evidence="4">
    <location>
        <begin position="29"/>
        <end position="48"/>
    </location>
</feature>
<name>A0A5C8Z861_9GAMM</name>
<dbReference type="InterPro" id="IPR036890">
    <property type="entry name" value="HATPase_C_sf"/>
</dbReference>
<keyword evidence="4" id="KW-0472">Membrane</keyword>
<evidence type="ECO:0000256" key="3">
    <source>
        <dbReference type="PROSITE-ProRule" id="PRU00169"/>
    </source>
</evidence>
<dbReference type="GO" id="GO:0000160">
    <property type="term" value="P:phosphorelay signal transduction system"/>
    <property type="evidence" value="ECO:0007669"/>
    <property type="project" value="InterPro"/>
</dbReference>
<dbReference type="Gene3D" id="3.40.50.2300">
    <property type="match status" value="1"/>
</dbReference>
<reference evidence="6 7" key="1">
    <citation type="submission" date="2019-07" db="EMBL/GenBank/DDBJ databases">
        <title>Reinekea sp. strain SSH23 genome sequencing and assembly.</title>
        <authorList>
            <person name="Kim I."/>
        </authorList>
    </citation>
    <scope>NUCLEOTIDE SEQUENCE [LARGE SCALE GENOMIC DNA]</scope>
    <source>
        <strain evidence="6 7">SSH23</strain>
    </source>
</reference>
<feature type="transmembrane region" description="Helical" evidence="4">
    <location>
        <begin position="93"/>
        <end position="110"/>
    </location>
</feature>
<evidence type="ECO:0000313" key="6">
    <source>
        <dbReference type="EMBL" id="TXR53509.1"/>
    </source>
</evidence>
<keyword evidence="4" id="KW-1133">Transmembrane helix</keyword>
<dbReference type="SMART" id="SM00448">
    <property type="entry name" value="REC"/>
    <property type="match status" value="1"/>
</dbReference>
<keyword evidence="4" id="KW-0812">Transmembrane</keyword>
<dbReference type="OrthoDB" id="5711294at2"/>
<organism evidence="6 7">
    <name type="scientific">Reinekea thalattae</name>
    <dbReference type="NCBI Taxonomy" id="2593301"/>
    <lineage>
        <taxon>Bacteria</taxon>
        <taxon>Pseudomonadati</taxon>
        <taxon>Pseudomonadota</taxon>
        <taxon>Gammaproteobacteria</taxon>
        <taxon>Oceanospirillales</taxon>
        <taxon>Saccharospirillaceae</taxon>
        <taxon>Reinekea</taxon>
    </lineage>
</organism>
<dbReference type="RefSeq" id="WP_147712911.1">
    <property type="nucleotide sequence ID" value="NZ_VKAD01000001.1"/>
</dbReference>
<dbReference type="PANTHER" id="PTHR45339">
    <property type="entry name" value="HYBRID SIGNAL TRANSDUCTION HISTIDINE KINASE J"/>
    <property type="match status" value="1"/>
</dbReference>
<dbReference type="Gene3D" id="3.30.565.10">
    <property type="entry name" value="Histidine kinase-like ATPase, C-terminal domain"/>
    <property type="match status" value="1"/>
</dbReference>
<feature type="transmembrane region" description="Helical" evidence="4">
    <location>
        <begin position="55"/>
        <end position="73"/>
    </location>
</feature>
<dbReference type="InterPro" id="IPR001789">
    <property type="entry name" value="Sig_transdc_resp-reg_receiver"/>
</dbReference>
<dbReference type="Proteomes" id="UP000321764">
    <property type="component" value="Unassembled WGS sequence"/>
</dbReference>
<sequence>MGLFFKPKFKAQKDRAILKKIDQTLSRQGLPSALMHFVLYVIIEWHLLQSEDAPNIVYFFGLLLFIMAAWRFILITQFESLYAKGPGHWREVFIVSGFMHAGTWSSYIVYRLATLPEEPMMLLGILYTSAIATGGTFVYSLYGNAVRYFLAILLGPLFFYFTFIQTSAASTAVGAGIIMAYFYLVGTGSRMAELIWTFLARNHEYKLRLSAFEQAREANSIRITSNRRFIRQLLNRLKNPLGSLIGVLGTLSVDDNDVENQGMLRIAKRSGYSMLDLIKDLEAFLDQRDRKAPDSSVFNLRKTLETALSEMGGKAHEKGRELSYLYHPEVPERIESDPIWLTNAFRRMIDFTIDMATQGEITVKINSISKHDEDALLLTFYFENSQISNAELLSVIERQLGELPEDEDVVEQLTLMIASAQFKAMGATLDAESKGELHKISVQLPIKTTSQQASSFKPSKYMAGKSIVLIDLSPQNRRSLAAEFESWGMNISVWKIDDLLQQSDAIESDFVFINVPVDDKKARKQLKKINSLQASFSAQARYVLYASELQHKLLDELSVEFIFVEKPVARDQLLSALRDANDKQGAADQQVQFHFTDTKILVADNNLLSQKVILKLLDQVGAEVDTCTNGIEVTEMMQKTNYDLILMDSEMPMRNALETTQVIRQTEQSTGLHVPIIMMSAEQDPEFERESLTAGVDDFLIKPLQLDDVVQLIQRWVG</sequence>
<dbReference type="CDD" id="cd17546">
    <property type="entry name" value="REC_hyHK_CKI1_RcsC-like"/>
    <property type="match status" value="1"/>
</dbReference>
<dbReference type="EMBL" id="VKAD01000001">
    <property type="protein sequence ID" value="TXR53509.1"/>
    <property type="molecule type" value="Genomic_DNA"/>
</dbReference>
<protein>
    <submittedName>
        <fullName evidence="6">Response regulator</fullName>
    </submittedName>
</protein>
<proteinExistence type="predicted"/>
<comment type="caution">
    <text evidence="6">The sequence shown here is derived from an EMBL/GenBank/DDBJ whole genome shotgun (WGS) entry which is preliminary data.</text>
</comment>
<keyword evidence="2" id="KW-0902">Two-component regulatory system</keyword>